<proteinExistence type="predicted"/>
<dbReference type="Pfam" id="PF13709">
    <property type="entry name" value="DUF4159"/>
    <property type="match status" value="1"/>
</dbReference>
<dbReference type="OrthoDB" id="9773014at2"/>
<evidence type="ECO:0000313" key="5">
    <source>
        <dbReference type="EMBL" id="QDH16444.1"/>
    </source>
</evidence>
<dbReference type="CDD" id="cd03143">
    <property type="entry name" value="A4_beta-galactosidase_middle_domain"/>
    <property type="match status" value="1"/>
</dbReference>
<name>A0A4Y6UHD7_9PROT</name>
<dbReference type="InterPro" id="IPR025297">
    <property type="entry name" value="DUF4159"/>
</dbReference>
<feature type="region of interest" description="Disordered" evidence="1">
    <location>
        <begin position="385"/>
        <end position="406"/>
    </location>
</feature>
<dbReference type="InterPro" id="IPR024163">
    <property type="entry name" value="Aerotolerance_reg_N"/>
</dbReference>
<feature type="transmembrane region" description="Helical" evidence="2">
    <location>
        <begin position="53"/>
        <end position="73"/>
    </location>
</feature>
<feature type="region of interest" description="Disordered" evidence="1">
    <location>
        <begin position="894"/>
        <end position="914"/>
    </location>
</feature>
<dbReference type="NCBIfam" id="TIGR02226">
    <property type="entry name" value="two_anch"/>
    <property type="match status" value="1"/>
</dbReference>
<evidence type="ECO:0000256" key="1">
    <source>
        <dbReference type="SAM" id="MobiDB-lite"/>
    </source>
</evidence>
<feature type="domain" description="Aerotolerance regulator N-terminal" evidence="3">
    <location>
        <begin position="1"/>
        <end position="75"/>
    </location>
</feature>
<keyword evidence="2" id="KW-0812">Transmembrane</keyword>
<feature type="transmembrane region" description="Helical" evidence="2">
    <location>
        <begin position="6"/>
        <end position="22"/>
    </location>
</feature>
<dbReference type="PANTHER" id="PTHR37464:SF1">
    <property type="entry name" value="BLL2463 PROTEIN"/>
    <property type="match status" value="1"/>
</dbReference>
<evidence type="ECO:0000259" key="3">
    <source>
        <dbReference type="Pfam" id="PF07584"/>
    </source>
</evidence>
<dbReference type="PANTHER" id="PTHR37464">
    <property type="entry name" value="BLL2463 PROTEIN"/>
    <property type="match status" value="1"/>
</dbReference>
<keyword evidence="2" id="KW-0472">Membrane</keyword>
<sequence length="914" mass="98169">MILLSPFVLLGLIALPAIWWLIRATPPAPRETTFPSLILLERLKLTREDATHAPLWLLLLRILAVALIIFGLARPILLPTQAYTHRHSLTLIIDNGWASIPHWNDRVAAAQVLGQASLRHGHPVTILLAARTADGSLPEPFTTQDDRAFSNYLSHIQPEPWPVDRSAVTKVVTQYNLASQDIIILSDGVASSSDEQLQNALKKSSSVEDMRWKGCGPFVLHITPDKDGAFTAKTETLSPCADTSFSLRAMTSEGNTLASFPLKIGKSFSVSLPVLARNQLDHFSLEGMKGPATTFLLGDANHRKPVGVLQTPGDTTPLLGSAFYLKQALDTQAELRTGDANTLLSSPLSVIIATDGALSGDQTKSKILAWVRHGGMLIRFAGPDLAAPSENQNQTGGTSQSDPLIPVPLMNGMRQLGGPMSWGKPQALASFPASSPFAELTIPAEVNISRQVLAKPDNDLSQHVWASLQDGTPLVTARAEGNGEIVLFHVTSAPDWSNLPLSGLFPDMLERLINRSAGINGKTPSSLMPWRILSVDGELTPPSPAATSIHAKDFKTTDINVFHPVGLYGPARATHALNLADHIPTLHTEPLLGTAISPDGAQPERPLGPSLIFAGLILLLVDLTLSLKRRGIVPFAIMLLICGFPYQAYAQSNAPSASLDTQIPQAALETRLAYIITGHDDIDAASRAGLEGLSNYTSARSSASLGHPDGVIPGKDDLAFYPLLYWPITADAQPDPARIKALNAFMEHGGILLIDEQGAGTEVNPSSMTAIRTALQRVTDGLTIPPLTTLNDKNVLSHTFYLLHNNFSGRISGEPVYIAREGDEANDDVSPVIIGNADWAHAWATDTSGNHPYAVIPGGEDQRTLAYRFGMNVVLYALTGNYKADQAHYPEMLHRLGQNSPNDPSSQGAEGNAP</sequence>
<feature type="compositionally biased region" description="Polar residues" evidence="1">
    <location>
        <begin position="897"/>
        <end position="914"/>
    </location>
</feature>
<protein>
    <submittedName>
        <fullName evidence="5">DUF4159 domain-containing protein</fullName>
    </submittedName>
</protein>
<accession>A0A4Y6UHD7</accession>
<organism evidence="5 6">
    <name type="scientific">Swingsia samuiensis</name>
    <dbReference type="NCBI Taxonomy" id="1293412"/>
    <lineage>
        <taxon>Bacteria</taxon>
        <taxon>Pseudomonadati</taxon>
        <taxon>Pseudomonadota</taxon>
        <taxon>Alphaproteobacteria</taxon>
        <taxon>Acetobacterales</taxon>
        <taxon>Acetobacteraceae</taxon>
        <taxon>Swingsia</taxon>
    </lineage>
</organism>
<dbReference type="InterPro" id="IPR011933">
    <property type="entry name" value="Double_TM_dom"/>
</dbReference>
<evidence type="ECO:0000259" key="4">
    <source>
        <dbReference type="Pfam" id="PF13709"/>
    </source>
</evidence>
<keyword evidence="6" id="KW-1185">Reference proteome</keyword>
<keyword evidence="2" id="KW-1133">Transmembrane helix</keyword>
<feature type="compositionally biased region" description="Polar residues" evidence="1">
    <location>
        <begin position="389"/>
        <end position="402"/>
    </location>
</feature>
<dbReference type="EMBL" id="CP038141">
    <property type="protein sequence ID" value="QDH16444.1"/>
    <property type="molecule type" value="Genomic_DNA"/>
</dbReference>
<gene>
    <name evidence="5" type="ORF">E3D00_01815</name>
</gene>
<dbReference type="Pfam" id="PF07584">
    <property type="entry name" value="BatA"/>
    <property type="match status" value="1"/>
</dbReference>
<dbReference type="Gene3D" id="3.40.50.12140">
    <property type="entry name" value="Domain of unknown function DUF4159"/>
    <property type="match status" value="1"/>
</dbReference>
<dbReference type="AlphaFoldDB" id="A0A4Y6UHD7"/>
<evidence type="ECO:0000313" key="6">
    <source>
        <dbReference type="Proteomes" id="UP000316313"/>
    </source>
</evidence>
<evidence type="ECO:0000256" key="2">
    <source>
        <dbReference type="SAM" id="Phobius"/>
    </source>
</evidence>
<reference evidence="5 6" key="1">
    <citation type="submission" date="2019-03" db="EMBL/GenBank/DDBJ databases">
        <title>The complete genome sequence of Swingsia samuiensis NBRC107927(T).</title>
        <authorList>
            <person name="Chua K.-O."/>
            <person name="Chan K.-G."/>
            <person name="See-Too W.-S."/>
        </authorList>
    </citation>
    <scope>NUCLEOTIDE SEQUENCE [LARGE SCALE GENOMIC DNA]</scope>
    <source>
        <strain evidence="5 6">AH83</strain>
    </source>
</reference>
<dbReference type="RefSeq" id="WP_141459420.1">
    <property type="nucleotide sequence ID" value="NZ_CP038141.1"/>
</dbReference>
<feature type="domain" description="DUF4159" evidence="4">
    <location>
        <begin position="671"/>
        <end position="878"/>
    </location>
</feature>
<dbReference type="KEGG" id="ssam:E3D00_01815"/>
<dbReference type="Proteomes" id="UP000316313">
    <property type="component" value="Chromosome"/>
</dbReference>